<protein>
    <submittedName>
        <fullName evidence="2">Uncharacterized protein</fullName>
    </submittedName>
</protein>
<feature type="compositionally biased region" description="Polar residues" evidence="1">
    <location>
        <begin position="1"/>
        <end position="10"/>
    </location>
</feature>
<reference evidence="2 3" key="1">
    <citation type="submission" date="2015-01" db="EMBL/GenBank/DDBJ databases">
        <title>Evolution of Trichinella species and genotypes.</title>
        <authorList>
            <person name="Korhonen P.K."/>
            <person name="Edoardo P."/>
            <person name="Giuseppe L.R."/>
            <person name="Gasser R.B."/>
        </authorList>
    </citation>
    <scope>NUCLEOTIDE SEQUENCE [LARGE SCALE GENOMIC DNA]</scope>
    <source>
        <strain evidence="2">ISS3</strain>
    </source>
</reference>
<evidence type="ECO:0000256" key="1">
    <source>
        <dbReference type="SAM" id="MobiDB-lite"/>
    </source>
</evidence>
<dbReference type="AlphaFoldDB" id="A0A0V1AYA9"/>
<feature type="region of interest" description="Disordered" evidence="1">
    <location>
        <begin position="71"/>
        <end position="103"/>
    </location>
</feature>
<proteinExistence type="predicted"/>
<organism evidence="2 3">
    <name type="scientific">Trichinella spiralis</name>
    <name type="common">Trichina worm</name>
    <dbReference type="NCBI Taxonomy" id="6334"/>
    <lineage>
        <taxon>Eukaryota</taxon>
        <taxon>Metazoa</taxon>
        <taxon>Ecdysozoa</taxon>
        <taxon>Nematoda</taxon>
        <taxon>Enoplea</taxon>
        <taxon>Dorylaimia</taxon>
        <taxon>Trichinellida</taxon>
        <taxon>Trichinellidae</taxon>
        <taxon>Trichinella</taxon>
    </lineage>
</organism>
<dbReference type="InParanoid" id="A0A0V1AYA9"/>
<dbReference type="EMBL" id="JYDH01000174">
    <property type="protein sequence ID" value="KRY29308.1"/>
    <property type="molecule type" value="Genomic_DNA"/>
</dbReference>
<sequence length="103" mass="11542">MLFQLKNNGLSKKPPIELAKNNHRPNYVNLHKMNLGRRRNVSSNFLTLPSQTDISSSSKLMMIDEQLLQSSCVSNSSSSSSRSCNNSRRNSKSSNNSNENRPS</sequence>
<comment type="caution">
    <text evidence="2">The sequence shown here is derived from an EMBL/GenBank/DDBJ whole genome shotgun (WGS) entry which is preliminary data.</text>
</comment>
<name>A0A0V1AYA9_TRISP</name>
<evidence type="ECO:0000313" key="3">
    <source>
        <dbReference type="Proteomes" id="UP000054776"/>
    </source>
</evidence>
<dbReference type="Proteomes" id="UP000054776">
    <property type="component" value="Unassembled WGS sequence"/>
</dbReference>
<accession>A0A0V1AYA9</accession>
<evidence type="ECO:0000313" key="2">
    <source>
        <dbReference type="EMBL" id="KRY29308.1"/>
    </source>
</evidence>
<dbReference type="OrthoDB" id="5919968at2759"/>
<feature type="region of interest" description="Disordered" evidence="1">
    <location>
        <begin position="1"/>
        <end position="24"/>
    </location>
</feature>
<gene>
    <name evidence="2" type="ORF">T01_7393</name>
</gene>
<keyword evidence="3" id="KW-1185">Reference proteome</keyword>